<sequence>MEEGSDGNNDGGGFSSLRRGAIWLKTGGDGRGIERSTCEHKLRLRSLTIASVRSWEPSDKADLNKTKINK</sequence>
<accession>A0AAU9NJ90</accession>
<reference evidence="1 2" key="1">
    <citation type="submission" date="2022-01" db="EMBL/GenBank/DDBJ databases">
        <authorList>
            <person name="Xiong W."/>
            <person name="Schranz E."/>
        </authorList>
    </citation>
    <scope>NUCLEOTIDE SEQUENCE [LARGE SCALE GENOMIC DNA]</scope>
</reference>
<name>A0AAU9NJ90_9ASTR</name>
<evidence type="ECO:0000313" key="2">
    <source>
        <dbReference type="Proteomes" id="UP001157418"/>
    </source>
</evidence>
<gene>
    <name evidence="1" type="ORF">LVIROSA_LOCUS24108</name>
</gene>
<evidence type="ECO:0000313" key="1">
    <source>
        <dbReference type="EMBL" id="CAH1437814.1"/>
    </source>
</evidence>
<dbReference type="AlphaFoldDB" id="A0AAU9NJ90"/>
<comment type="caution">
    <text evidence="1">The sequence shown here is derived from an EMBL/GenBank/DDBJ whole genome shotgun (WGS) entry which is preliminary data.</text>
</comment>
<proteinExistence type="predicted"/>
<dbReference type="EMBL" id="CAKMRJ010004445">
    <property type="protein sequence ID" value="CAH1437814.1"/>
    <property type="molecule type" value="Genomic_DNA"/>
</dbReference>
<keyword evidence="2" id="KW-1185">Reference proteome</keyword>
<organism evidence="1 2">
    <name type="scientific">Lactuca virosa</name>
    <dbReference type="NCBI Taxonomy" id="75947"/>
    <lineage>
        <taxon>Eukaryota</taxon>
        <taxon>Viridiplantae</taxon>
        <taxon>Streptophyta</taxon>
        <taxon>Embryophyta</taxon>
        <taxon>Tracheophyta</taxon>
        <taxon>Spermatophyta</taxon>
        <taxon>Magnoliopsida</taxon>
        <taxon>eudicotyledons</taxon>
        <taxon>Gunneridae</taxon>
        <taxon>Pentapetalae</taxon>
        <taxon>asterids</taxon>
        <taxon>campanulids</taxon>
        <taxon>Asterales</taxon>
        <taxon>Asteraceae</taxon>
        <taxon>Cichorioideae</taxon>
        <taxon>Cichorieae</taxon>
        <taxon>Lactucinae</taxon>
        <taxon>Lactuca</taxon>
    </lineage>
</organism>
<dbReference type="Proteomes" id="UP001157418">
    <property type="component" value="Unassembled WGS sequence"/>
</dbReference>
<protein>
    <submittedName>
        <fullName evidence="1">Uncharacterized protein</fullName>
    </submittedName>
</protein>